<dbReference type="Proteomes" id="UP001233999">
    <property type="component" value="Unassembled WGS sequence"/>
</dbReference>
<reference evidence="1" key="2">
    <citation type="submission" date="2023-05" db="EMBL/GenBank/DDBJ databases">
        <authorList>
            <person name="Fouks B."/>
        </authorList>
    </citation>
    <scope>NUCLEOTIDE SEQUENCE</scope>
    <source>
        <strain evidence="1">Stay&amp;Tobe</strain>
        <tissue evidence="1">Testes</tissue>
    </source>
</reference>
<comment type="caution">
    <text evidence="1">The sequence shown here is derived from an EMBL/GenBank/DDBJ whole genome shotgun (WGS) entry which is preliminary data.</text>
</comment>
<dbReference type="EMBL" id="JASPKZ010006468">
    <property type="protein sequence ID" value="KAJ9587200.1"/>
    <property type="molecule type" value="Genomic_DNA"/>
</dbReference>
<feature type="non-terminal residue" evidence="1">
    <location>
        <position position="1"/>
    </location>
</feature>
<gene>
    <name evidence="1" type="ORF">L9F63_019280</name>
</gene>
<proteinExistence type="predicted"/>
<evidence type="ECO:0000313" key="2">
    <source>
        <dbReference type="Proteomes" id="UP001233999"/>
    </source>
</evidence>
<accession>A0AAD8EE69</accession>
<feature type="non-terminal residue" evidence="1">
    <location>
        <position position="60"/>
    </location>
</feature>
<protein>
    <submittedName>
        <fullName evidence="1">Uncharacterized protein</fullName>
    </submittedName>
</protein>
<keyword evidence="2" id="KW-1185">Reference proteome</keyword>
<sequence length="60" mass="7053">SGYEVTFTGDLGPTHLTELIKKLYRYQLVSKLHNSLRKELVRFFSTLISIKFIKMAMLYL</sequence>
<dbReference type="AlphaFoldDB" id="A0AAD8EE69"/>
<organism evidence="1 2">
    <name type="scientific">Diploptera punctata</name>
    <name type="common">Pacific beetle cockroach</name>
    <dbReference type="NCBI Taxonomy" id="6984"/>
    <lineage>
        <taxon>Eukaryota</taxon>
        <taxon>Metazoa</taxon>
        <taxon>Ecdysozoa</taxon>
        <taxon>Arthropoda</taxon>
        <taxon>Hexapoda</taxon>
        <taxon>Insecta</taxon>
        <taxon>Pterygota</taxon>
        <taxon>Neoptera</taxon>
        <taxon>Polyneoptera</taxon>
        <taxon>Dictyoptera</taxon>
        <taxon>Blattodea</taxon>
        <taxon>Blaberoidea</taxon>
        <taxon>Blaberidae</taxon>
        <taxon>Diplopterinae</taxon>
        <taxon>Diploptera</taxon>
    </lineage>
</organism>
<reference evidence="1" key="1">
    <citation type="journal article" date="2023" name="IScience">
        <title>Live-bearing cockroach genome reveals convergent evolutionary mechanisms linked to viviparity in insects and beyond.</title>
        <authorList>
            <person name="Fouks B."/>
            <person name="Harrison M.C."/>
            <person name="Mikhailova A.A."/>
            <person name="Marchal E."/>
            <person name="English S."/>
            <person name="Carruthers M."/>
            <person name="Jennings E.C."/>
            <person name="Chiamaka E.L."/>
            <person name="Frigard R.A."/>
            <person name="Pippel M."/>
            <person name="Attardo G.M."/>
            <person name="Benoit J.B."/>
            <person name="Bornberg-Bauer E."/>
            <person name="Tobe S.S."/>
        </authorList>
    </citation>
    <scope>NUCLEOTIDE SEQUENCE</scope>
    <source>
        <strain evidence="1">Stay&amp;Tobe</strain>
    </source>
</reference>
<evidence type="ECO:0000313" key="1">
    <source>
        <dbReference type="EMBL" id="KAJ9587200.1"/>
    </source>
</evidence>
<name>A0AAD8EE69_DIPPU</name>